<proteinExistence type="inferred from homology"/>
<dbReference type="PROSITE" id="PS50173">
    <property type="entry name" value="UMUC"/>
    <property type="match status" value="1"/>
</dbReference>
<keyword evidence="5" id="KW-1185">Reference proteome</keyword>
<dbReference type="PANTHER" id="PTHR35369:SF2">
    <property type="entry name" value="BLR3025 PROTEIN"/>
    <property type="match status" value="1"/>
</dbReference>
<dbReference type="Pfam" id="PF00817">
    <property type="entry name" value="IMS"/>
    <property type="match status" value="1"/>
</dbReference>
<sequence length="487" mass="55678">MQVWLYLHFPYLQLDALFSSPASLSSQGPSSEQSSLTLPLVIVDEKKHQIVQLNNVAQEQGIKVGMGLGSAAALCSDLQVHAYDSDTEHQTLTHIAQWLYLKTSDITLYPSKGLLLKVTNMLSLYHDLDSYWQTLYAHITKLNLRFHFATGFSPYSAMVLAKSAKDTLYRDKEAIMAQLKPHPLAASELEKKQVEQLSRVGIKTFQELLALPLQDLAKRFNIELVNYVGRLLGQFKHPVIFYHPPEAFNRYLELLFDIDNVLWLEKPLMKLLEQLELFLTLRNQVAYELCLTLHLRDHPDQNQSFTSAGGDYFAAKWAVLSKLSLESITLNAPAHGMTLRITRGGERQSHTQDIFTGTTARGINAQQTELELISLLQAKLGSERICKTQKTHDPRPEKATRLYNPISMPEVHSPLIEPRLRPSIMEPTPLPLYEKVSIIDGPERIVSGWWDGDQITRDYFVVRSNEGRWLWVFRDNKQQWFLHGQFS</sequence>
<dbReference type="Gene3D" id="3.30.70.270">
    <property type="match status" value="1"/>
</dbReference>
<dbReference type="InterPro" id="IPR043502">
    <property type="entry name" value="DNA/RNA_pol_sf"/>
</dbReference>
<dbReference type="InterPro" id="IPR001126">
    <property type="entry name" value="UmuC"/>
</dbReference>
<comment type="similarity">
    <text evidence="1">Belongs to the DNA polymerase type-Y family.</text>
</comment>
<dbReference type="Gene3D" id="3.40.1170.60">
    <property type="match status" value="1"/>
</dbReference>
<dbReference type="GO" id="GO:0006281">
    <property type="term" value="P:DNA repair"/>
    <property type="evidence" value="ECO:0007669"/>
    <property type="project" value="InterPro"/>
</dbReference>
<keyword evidence="2" id="KW-0227">DNA damage</keyword>
<dbReference type="RefSeq" id="WP_248007186.1">
    <property type="nucleotide sequence ID" value="NZ_JAJHVV010000001.1"/>
</dbReference>
<gene>
    <name evidence="4" type="ORF">KP803_02175</name>
</gene>
<dbReference type="InterPro" id="IPR050356">
    <property type="entry name" value="SulA_CellDiv_inhibitor"/>
</dbReference>
<dbReference type="Proteomes" id="UP001139559">
    <property type="component" value="Unassembled WGS sequence"/>
</dbReference>
<reference evidence="4" key="1">
    <citation type="submission" date="2021-11" db="EMBL/GenBank/DDBJ databases">
        <title>Vibrio ZSDE26 sp. nov. and Vibrio ZSDZ34 sp. nov., isolated from coastal seawater in Qingdao.</title>
        <authorList>
            <person name="Zhang P."/>
        </authorList>
    </citation>
    <scope>NUCLEOTIDE SEQUENCE</scope>
    <source>
        <strain evidence="4">ZSDE26</strain>
    </source>
</reference>
<comment type="caution">
    <text evidence="4">The sequence shown here is derived from an EMBL/GenBank/DDBJ whole genome shotgun (WGS) entry which is preliminary data.</text>
</comment>
<evidence type="ECO:0000256" key="2">
    <source>
        <dbReference type="ARBA" id="ARBA00022763"/>
    </source>
</evidence>
<dbReference type="AlphaFoldDB" id="A0A9X1XI74"/>
<dbReference type="CDD" id="cd03468">
    <property type="entry name" value="PolY_like"/>
    <property type="match status" value="1"/>
</dbReference>
<dbReference type="EMBL" id="JAJHVV010000001">
    <property type="protein sequence ID" value="MCK6262078.1"/>
    <property type="molecule type" value="Genomic_DNA"/>
</dbReference>
<evidence type="ECO:0000256" key="1">
    <source>
        <dbReference type="ARBA" id="ARBA00010945"/>
    </source>
</evidence>
<dbReference type="SUPFAM" id="SSF56672">
    <property type="entry name" value="DNA/RNA polymerases"/>
    <property type="match status" value="1"/>
</dbReference>
<protein>
    <submittedName>
        <fullName evidence="4">DNA polymerase Y family protein</fullName>
    </submittedName>
</protein>
<organism evidence="4 5">
    <name type="scientific">Vibrio amylolyticus</name>
    <dbReference type="NCBI Taxonomy" id="2847292"/>
    <lineage>
        <taxon>Bacteria</taxon>
        <taxon>Pseudomonadati</taxon>
        <taxon>Pseudomonadota</taxon>
        <taxon>Gammaproteobacteria</taxon>
        <taxon>Vibrionales</taxon>
        <taxon>Vibrionaceae</taxon>
        <taxon>Vibrio</taxon>
    </lineage>
</organism>
<dbReference type="InterPro" id="IPR043128">
    <property type="entry name" value="Rev_trsase/Diguanyl_cyclase"/>
</dbReference>
<name>A0A9X1XI74_9VIBR</name>
<feature type="domain" description="UmuC" evidence="3">
    <location>
        <begin position="9"/>
        <end position="88"/>
    </location>
</feature>
<evidence type="ECO:0000259" key="3">
    <source>
        <dbReference type="PROSITE" id="PS50173"/>
    </source>
</evidence>
<dbReference type="PANTHER" id="PTHR35369">
    <property type="entry name" value="BLR3025 PROTEIN-RELATED"/>
    <property type="match status" value="1"/>
</dbReference>
<evidence type="ECO:0000313" key="4">
    <source>
        <dbReference type="EMBL" id="MCK6262078.1"/>
    </source>
</evidence>
<evidence type="ECO:0000313" key="5">
    <source>
        <dbReference type="Proteomes" id="UP001139559"/>
    </source>
</evidence>
<accession>A0A9X1XI74</accession>